<keyword evidence="7" id="KW-0010">Activator</keyword>
<feature type="compositionally biased region" description="Polar residues" evidence="12">
    <location>
        <begin position="38"/>
        <end position="50"/>
    </location>
</feature>
<dbReference type="GO" id="GO:0003700">
    <property type="term" value="F:DNA-binding transcription factor activity"/>
    <property type="evidence" value="ECO:0007669"/>
    <property type="project" value="TreeGrafter"/>
</dbReference>
<dbReference type="PANTHER" id="PTHR10328">
    <property type="entry name" value="PROTEIN MAX MYC-ASSOCIATED FACTOR X"/>
    <property type="match status" value="1"/>
</dbReference>
<evidence type="ECO:0000256" key="5">
    <source>
        <dbReference type="ARBA" id="ARBA00023015"/>
    </source>
</evidence>
<dbReference type="FunFam" id="4.10.280.10:FF:000023">
    <property type="entry name" value="MAX isoform 13"/>
    <property type="match status" value="1"/>
</dbReference>
<dbReference type="PANTHER" id="PTHR10328:SF3">
    <property type="entry name" value="PROTEIN MAX"/>
    <property type="match status" value="1"/>
</dbReference>
<keyword evidence="11" id="KW-0175">Coiled coil</keyword>
<dbReference type="CDD" id="cd11406">
    <property type="entry name" value="bHLHzip_Max"/>
    <property type="match status" value="1"/>
</dbReference>
<evidence type="ECO:0000256" key="7">
    <source>
        <dbReference type="ARBA" id="ARBA00023159"/>
    </source>
</evidence>
<keyword evidence="3" id="KW-0678">Repressor</keyword>
<dbReference type="GO" id="GO:0090575">
    <property type="term" value="C:RNA polymerase II transcription regulator complex"/>
    <property type="evidence" value="ECO:0007669"/>
    <property type="project" value="TreeGrafter"/>
</dbReference>
<sequence length="185" mass="20601">MRFTGENPSGKANQFSNMSHEDDVDLSDDGDDSDTQSKNGGRQSGGQYFSQAEKRAHHNALERKRRDHIKDSFTSLRDSVPSLQGEKASRAQILKKAAEYIQFMRRKNSSHQQDIDDLKRQNNLLEQQIRTLERARTTGNFDAAELGLAAVKSESESSEDGEEGAGGVADANRRSKKLKPNTYVG</sequence>
<feature type="domain" description="BHLH" evidence="13">
    <location>
        <begin position="53"/>
        <end position="104"/>
    </location>
</feature>
<evidence type="ECO:0000256" key="12">
    <source>
        <dbReference type="SAM" id="MobiDB-lite"/>
    </source>
</evidence>
<dbReference type="GO" id="GO:0045944">
    <property type="term" value="P:positive regulation of transcription by RNA polymerase II"/>
    <property type="evidence" value="ECO:0007669"/>
    <property type="project" value="TreeGrafter"/>
</dbReference>
<dbReference type="InterPro" id="IPR036638">
    <property type="entry name" value="HLH_DNA-bd_sf"/>
</dbReference>
<evidence type="ECO:0000256" key="1">
    <source>
        <dbReference type="ARBA" id="ARBA00007628"/>
    </source>
</evidence>
<accession>A0A336M8F4</accession>
<evidence type="ECO:0000256" key="11">
    <source>
        <dbReference type="SAM" id="Coils"/>
    </source>
</evidence>
<dbReference type="Gene3D" id="4.10.280.10">
    <property type="entry name" value="Helix-loop-helix DNA-binding domain"/>
    <property type="match status" value="1"/>
</dbReference>
<organism evidence="14">
    <name type="scientific">Culicoides sonorensis</name>
    <name type="common">Biting midge</name>
    <dbReference type="NCBI Taxonomy" id="179676"/>
    <lineage>
        <taxon>Eukaryota</taxon>
        <taxon>Metazoa</taxon>
        <taxon>Ecdysozoa</taxon>
        <taxon>Arthropoda</taxon>
        <taxon>Hexapoda</taxon>
        <taxon>Insecta</taxon>
        <taxon>Pterygota</taxon>
        <taxon>Neoptera</taxon>
        <taxon>Endopterygota</taxon>
        <taxon>Diptera</taxon>
        <taxon>Nematocera</taxon>
        <taxon>Chironomoidea</taxon>
        <taxon>Ceratopogonidae</taxon>
        <taxon>Ceratopogoninae</taxon>
        <taxon>Culicoides</taxon>
        <taxon>Monoculicoides</taxon>
    </lineage>
</organism>
<evidence type="ECO:0000256" key="8">
    <source>
        <dbReference type="ARBA" id="ARBA00023163"/>
    </source>
</evidence>
<evidence type="ECO:0000259" key="13">
    <source>
        <dbReference type="PROSITE" id="PS50888"/>
    </source>
</evidence>
<dbReference type="AlphaFoldDB" id="A0A336M8F4"/>
<name>A0A336M8F4_CULSO</name>
<evidence type="ECO:0000256" key="6">
    <source>
        <dbReference type="ARBA" id="ARBA00023125"/>
    </source>
</evidence>
<dbReference type="GO" id="GO:0003677">
    <property type="term" value="F:DNA binding"/>
    <property type="evidence" value="ECO:0007669"/>
    <property type="project" value="UniProtKB-KW"/>
</dbReference>
<evidence type="ECO:0000313" key="14">
    <source>
        <dbReference type="EMBL" id="SSX26604.1"/>
    </source>
</evidence>
<keyword evidence="9" id="KW-0539">Nucleus</keyword>
<feature type="compositionally biased region" description="Acidic residues" evidence="12">
    <location>
        <begin position="22"/>
        <end position="34"/>
    </location>
</feature>
<evidence type="ECO:0000256" key="10">
    <source>
        <dbReference type="ARBA" id="ARBA00029944"/>
    </source>
</evidence>
<dbReference type="SMART" id="SM00353">
    <property type="entry name" value="HLH"/>
    <property type="match status" value="1"/>
</dbReference>
<feature type="coiled-coil region" evidence="11">
    <location>
        <begin position="101"/>
        <end position="138"/>
    </location>
</feature>
<evidence type="ECO:0000256" key="9">
    <source>
        <dbReference type="ARBA" id="ARBA00023242"/>
    </source>
</evidence>
<reference evidence="14" key="1">
    <citation type="submission" date="2018-07" db="EMBL/GenBank/DDBJ databases">
        <authorList>
            <person name="Quirk P.G."/>
            <person name="Krulwich T.A."/>
        </authorList>
    </citation>
    <scope>NUCLEOTIDE SEQUENCE</scope>
</reference>
<dbReference type="InterPro" id="IPR011598">
    <property type="entry name" value="bHLH_dom"/>
</dbReference>
<evidence type="ECO:0000256" key="4">
    <source>
        <dbReference type="ARBA" id="ARBA00022553"/>
    </source>
</evidence>
<feature type="region of interest" description="Disordered" evidence="12">
    <location>
        <begin position="1"/>
        <end position="87"/>
    </location>
</feature>
<evidence type="ECO:0000256" key="2">
    <source>
        <dbReference type="ARBA" id="ARBA00017633"/>
    </source>
</evidence>
<comment type="similarity">
    <text evidence="1">Belongs to the MAX family.</text>
</comment>
<dbReference type="VEuPathDB" id="VectorBase:CSON013611"/>
<feature type="compositionally biased region" description="Polar residues" evidence="12">
    <location>
        <begin position="1"/>
        <end position="18"/>
    </location>
</feature>
<feature type="region of interest" description="Disordered" evidence="12">
    <location>
        <begin position="151"/>
        <end position="185"/>
    </location>
</feature>
<dbReference type="SUPFAM" id="SSF47459">
    <property type="entry name" value="HLH, helix-loop-helix DNA-binding domain"/>
    <property type="match status" value="1"/>
</dbReference>
<protein>
    <recommendedName>
        <fullName evidence="2">Protein max</fullName>
    </recommendedName>
    <alternativeName>
        <fullName evidence="10">Myc-associated factor X</fullName>
    </alternativeName>
</protein>
<proteinExistence type="inferred from homology"/>
<keyword evidence="8" id="KW-0804">Transcription</keyword>
<feature type="compositionally biased region" description="Basic and acidic residues" evidence="12">
    <location>
        <begin position="59"/>
        <end position="71"/>
    </location>
</feature>
<dbReference type="Pfam" id="PF00010">
    <property type="entry name" value="HLH"/>
    <property type="match status" value="1"/>
</dbReference>
<keyword evidence="4" id="KW-0597">Phosphoprotein</keyword>
<dbReference type="EMBL" id="UFQT01000693">
    <property type="protein sequence ID" value="SSX26604.1"/>
    <property type="molecule type" value="Genomic_DNA"/>
</dbReference>
<evidence type="ECO:0000256" key="3">
    <source>
        <dbReference type="ARBA" id="ARBA00022491"/>
    </source>
</evidence>
<dbReference type="PROSITE" id="PS50888">
    <property type="entry name" value="BHLH"/>
    <property type="match status" value="1"/>
</dbReference>
<gene>
    <name evidence="14" type="primary">CSON013611</name>
</gene>
<keyword evidence="6" id="KW-0238">DNA-binding</keyword>
<dbReference type="GO" id="GO:0046983">
    <property type="term" value="F:protein dimerization activity"/>
    <property type="evidence" value="ECO:0007669"/>
    <property type="project" value="InterPro"/>
</dbReference>
<keyword evidence="5" id="KW-0805">Transcription regulation</keyword>